<comment type="caution">
    <text evidence="2">The sequence shown here is derived from an EMBL/GenBank/DDBJ whole genome shotgun (WGS) entry which is preliminary data.</text>
</comment>
<keyword evidence="1" id="KW-0732">Signal</keyword>
<dbReference type="Proteomes" id="UP001302120">
    <property type="component" value="Unassembled WGS sequence"/>
</dbReference>
<feature type="chain" id="PRO_5047220198" description="PEP-CTERM protein-sorting domain-containing protein" evidence="1">
    <location>
        <begin position="29"/>
        <end position="386"/>
    </location>
</feature>
<evidence type="ECO:0000256" key="1">
    <source>
        <dbReference type="SAM" id="SignalP"/>
    </source>
</evidence>
<evidence type="ECO:0008006" key="4">
    <source>
        <dbReference type="Google" id="ProtNLM"/>
    </source>
</evidence>
<accession>A0ABU5UBF2</accession>
<sequence length="386" mass="42520">MLKSNFKSFAVLFSSVAVVLTICESATAQLRINQSNSIPQGQESEFLEFQRQNDNNLRQMRIMPSCTLGEGLGCNKTGTVVEKIINQSNGTNYQDILLKAVGGEDNYRKFAAFYGNNPQLPNIPYASFWRNEDPSIVDGYRYVLGENVSRNPVSGLRTVTNNFAWSPSSRRREISPRDGLLDLKYAYGRVLFEEAAKVPNLQEQIRSLDLPPDVTKFYVDNISQGLRYLNSGNESGLRQSILRVLSFPYTPGDLNDGWFGRQLVSIPEPIEGVQPLSGSSFLSALPPVGGGDMITGFVPPIFGETFVPAVTSPWWPYAMIPLLPLLLLAFGGDNSSQAVEPPIIVPPDGEVTTEKVPEPSSLTALLMLTLGMGLLNYKQRLCQTKG</sequence>
<evidence type="ECO:0000313" key="3">
    <source>
        <dbReference type="Proteomes" id="UP001302120"/>
    </source>
</evidence>
<organism evidence="2 3">
    <name type="scientific">Nodularia harveyana UHCC-0300</name>
    <dbReference type="NCBI Taxonomy" id="2974287"/>
    <lineage>
        <taxon>Bacteria</taxon>
        <taxon>Bacillati</taxon>
        <taxon>Cyanobacteriota</taxon>
        <taxon>Cyanophyceae</taxon>
        <taxon>Nostocales</taxon>
        <taxon>Nodulariaceae</taxon>
        <taxon>Nodularia</taxon>
    </lineage>
</organism>
<dbReference type="EMBL" id="JAYGHG010000005">
    <property type="protein sequence ID" value="MEA5580668.1"/>
    <property type="molecule type" value="Genomic_DNA"/>
</dbReference>
<keyword evidence="3" id="KW-1185">Reference proteome</keyword>
<feature type="signal peptide" evidence="1">
    <location>
        <begin position="1"/>
        <end position="28"/>
    </location>
</feature>
<reference evidence="2 3" key="1">
    <citation type="submission" date="2023-12" db="EMBL/GenBank/DDBJ databases">
        <title>Baltic Sea Cyanobacteria.</title>
        <authorList>
            <person name="Delbaje E."/>
            <person name="Fewer D.P."/>
            <person name="Shishido T.K."/>
        </authorList>
    </citation>
    <scope>NUCLEOTIDE SEQUENCE [LARGE SCALE GENOMIC DNA]</scope>
    <source>
        <strain evidence="2 3">UHCC-0300</strain>
    </source>
</reference>
<name>A0ABU5UBF2_9CYAN</name>
<proteinExistence type="predicted"/>
<protein>
    <recommendedName>
        <fullName evidence="4">PEP-CTERM protein-sorting domain-containing protein</fullName>
    </recommendedName>
</protein>
<evidence type="ECO:0000313" key="2">
    <source>
        <dbReference type="EMBL" id="MEA5580668.1"/>
    </source>
</evidence>
<gene>
    <name evidence="2" type="ORF">VB620_04845</name>
</gene>
<dbReference type="RefSeq" id="WP_323195014.1">
    <property type="nucleotide sequence ID" value="NZ_JAYGHG010000005.1"/>
</dbReference>